<dbReference type="InterPro" id="IPR007050">
    <property type="entry name" value="HTH_bacterioopsin"/>
</dbReference>
<dbReference type="PANTHER" id="PTHR34236:SF1">
    <property type="entry name" value="DIMETHYL SULFOXIDE REDUCTASE TRANSCRIPTIONAL ACTIVATOR"/>
    <property type="match status" value="1"/>
</dbReference>
<evidence type="ECO:0000313" key="2">
    <source>
        <dbReference type="EMBL" id="AIF18955.1"/>
    </source>
</evidence>
<accession>A0A075HTY7</accession>
<name>A0A075HTY7_9EURY</name>
<dbReference type="PANTHER" id="PTHR34236">
    <property type="entry name" value="DIMETHYL SULFOXIDE REDUCTASE TRANSCRIPTIONAL ACTIVATOR"/>
    <property type="match status" value="1"/>
</dbReference>
<organism evidence="2">
    <name type="scientific">uncultured marine group II/III euryarchaeote KM3_85_A08</name>
    <dbReference type="NCBI Taxonomy" id="1456525"/>
    <lineage>
        <taxon>Archaea</taxon>
        <taxon>Methanobacteriati</taxon>
        <taxon>Methanobacteriota</taxon>
        <taxon>environmental samples</taxon>
    </lineage>
</organism>
<protein>
    <submittedName>
        <fullName evidence="2">Putative DNA binding protein</fullName>
    </submittedName>
</protein>
<proteinExistence type="predicted"/>
<dbReference type="AlphaFoldDB" id="A0A075HTY7"/>
<dbReference type="InterPro" id="IPR036388">
    <property type="entry name" value="WH-like_DNA-bd_sf"/>
</dbReference>
<feature type="domain" description="HTH bat-type" evidence="1">
    <location>
        <begin position="156"/>
        <end position="207"/>
    </location>
</feature>
<dbReference type="Pfam" id="PF04967">
    <property type="entry name" value="HTH_10"/>
    <property type="match status" value="1"/>
</dbReference>
<evidence type="ECO:0000259" key="1">
    <source>
        <dbReference type="Pfam" id="PF04967"/>
    </source>
</evidence>
<reference evidence="2" key="1">
    <citation type="journal article" date="2014" name="Genome Biol. Evol.">
        <title>Pangenome evidence for extensive interdomain horizontal transfer affecting lineage core and shell genes in uncultured planktonic thaumarchaeota and euryarchaeota.</title>
        <authorList>
            <person name="Deschamps P."/>
            <person name="Zivanovic Y."/>
            <person name="Moreira D."/>
            <person name="Rodriguez-Valera F."/>
            <person name="Lopez-Garcia P."/>
        </authorList>
    </citation>
    <scope>NUCLEOTIDE SEQUENCE</scope>
</reference>
<sequence>MRKVVLRWKIPSLKGAKELSRFLEVAERVEVLGHLAVSSEGVTQLVEIKMLEGHSVEEISEFNSFEVLEQHEEDSDGVLVSLLCTHPLAISAIEMSNIHVQPPYGIDAERGMELRLSGHSKSIRRFLALLRVILPPDKVSVQSLRRGERNGWSDTLTKRQREVLSHAVRRGYYEPDSNVTLREMAEELGMARSTLGEHLQRVEQGIMSLVADDLN</sequence>
<dbReference type="EMBL" id="KF901125">
    <property type="protein sequence ID" value="AIF18955.1"/>
    <property type="molecule type" value="Genomic_DNA"/>
</dbReference>
<dbReference type="Gene3D" id="1.10.10.10">
    <property type="entry name" value="Winged helix-like DNA-binding domain superfamily/Winged helix DNA-binding domain"/>
    <property type="match status" value="1"/>
</dbReference>